<dbReference type="InterPro" id="IPR000200">
    <property type="entry name" value="Peptidase_C10"/>
</dbReference>
<dbReference type="Proteomes" id="UP000255233">
    <property type="component" value="Unassembled WGS sequence"/>
</dbReference>
<dbReference type="GO" id="GO:0008234">
    <property type="term" value="F:cysteine-type peptidase activity"/>
    <property type="evidence" value="ECO:0007669"/>
    <property type="project" value="UniProtKB-KW"/>
</dbReference>
<keyword evidence="9" id="KW-1185">Reference proteome</keyword>
<dbReference type="EMBL" id="UGVL01000001">
    <property type="protein sequence ID" value="SUE34119.1"/>
    <property type="molecule type" value="Genomic_DNA"/>
</dbReference>
<organism evidence="8 9">
    <name type="scientific">Rikenella microfusus</name>
    <dbReference type="NCBI Taxonomy" id="28139"/>
    <lineage>
        <taxon>Bacteria</taxon>
        <taxon>Pseudomonadati</taxon>
        <taxon>Bacteroidota</taxon>
        <taxon>Bacteroidia</taxon>
        <taxon>Bacteroidales</taxon>
        <taxon>Rikenellaceae</taxon>
        <taxon>Rikenella</taxon>
    </lineage>
</organism>
<feature type="active site" description="Proton acceptor" evidence="6">
    <location>
        <position position="351"/>
    </location>
</feature>
<gene>
    <name evidence="8" type="primary">speB</name>
    <name evidence="8" type="ORF">NCTC11190_01337</name>
</gene>
<dbReference type="Pfam" id="PF01640">
    <property type="entry name" value="Peptidase_C10"/>
    <property type="match status" value="1"/>
</dbReference>
<dbReference type="EC" id="3.4.22.10" evidence="8"/>
<evidence type="ECO:0000256" key="4">
    <source>
        <dbReference type="ARBA" id="ARBA00022801"/>
    </source>
</evidence>
<dbReference type="InterPro" id="IPR044934">
    <property type="entry name" value="Streptopain_sf"/>
</dbReference>
<keyword evidence="5" id="KW-0788">Thiol protease</keyword>
<evidence type="ECO:0000256" key="5">
    <source>
        <dbReference type="ARBA" id="ARBA00022807"/>
    </source>
</evidence>
<dbReference type="SUPFAM" id="SSF54001">
    <property type="entry name" value="Cysteine proteinases"/>
    <property type="match status" value="1"/>
</dbReference>
<dbReference type="STRING" id="880526.GCA_000427365_02315"/>
<dbReference type="Gene3D" id="3.90.70.50">
    <property type="entry name" value="Peptidase C10, streptopain"/>
    <property type="match status" value="2"/>
</dbReference>
<dbReference type="AlphaFoldDB" id="A0A379MTQ0"/>
<name>A0A379MTQ0_9BACT</name>
<reference evidence="8 9" key="1">
    <citation type="submission" date="2018-06" db="EMBL/GenBank/DDBJ databases">
        <authorList>
            <consortium name="Pathogen Informatics"/>
            <person name="Doyle S."/>
        </authorList>
    </citation>
    <scope>NUCLEOTIDE SEQUENCE [LARGE SCALE GENOMIC DNA]</scope>
    <source>
        <strain evidence="8 9">NCTC11190</strain>
    </source>
</reference>
<sequence length="449" mass="50887">MKKQLLFFACAVGLCGCAKENLPEHPAETAAIVQTKSRFLTLDSIQHLAAELPDVFSESAMTRSGYTKVVADLFPLSDMRSSFSTRSGTKDDAKVTENIYVVNYADNEGFAILAADTSMETILAYSDQGNITDTMDNPGVRMFMDMIPAYASTQLARNSIRDSMPLEEQYPPQSELLLRREYTQISPFAPVRWSQWVPFNDGLNFPDWLKCSNSPNGNPPAGCVAIAILQIMAANQYPTSFQVSNGWYSCDWNKWRGYQYGANFPADSYDRRAVAALVKEIGSAVDMSYGCDGSSSNVDKANDALRNRFNYATDGIYSFQADRIKSDLSNKRAIYVRAYATENWIGYSDGHAWVIDGYKDVYQIWGVYNNVYDPDYNLIRQDFVKERKEKETRWLHCNFGWGGTGNGYYYVGVFNTEFPNELDPGCSRPSEHYYYRFKLEIIKNIRPNI</sequence>
<evidence type="ECO:0000256" key="3">
    <source>
        <dbReference type="ARBA" id="ARBA00022729"/>
    </source>
</evidence>
<evidence type="ECO:0000259" key="7">
    <source>
        <dbReference type="Pfam" id="PF13734"/>
    </source>
</evidence>
<keyword evidence="2" id="KW-0645">Protease</keyword>
<dbReference type="PRINTS" id="PR00797">
    <property type="entry name" value="STREPTOPAIN"/>
</dbReference>
<feature type="active site" description="Nucleophile" evidence="6">
    <location>
        <position position="223"/>
    </location>
</feature>
<evidence type="ECO:0000313" key="8">
    <source>
        <dbReference type="EMBL" id="SUE34119.1"/>
    </source>
</evidence>
<feature type="domain" description="Spi protease inhibitor" evidence="7">
    <location>
        <begin position="84"/>
        <end position="145"/>
    </location>
</feature>
<protein>
    <submittedName>
        <fullName evidence="8">Streptopain</fullName>
        <ecNumber evidence="8">3.4.22.10</ecNumber>
    </submittedName>
</protein>
<evidence type="ECO:0000256" key="6">
    <source>
        <dbReference type="PIRSR" id="PIRSR600200-1"/>
    </source>
</evidence>
<dbReference type="InterPro" id="IPR025896">
    <property type="entry name" value="Spi_Prtas-inh"/>
</dbReference>
<keyword evidence="3" id="KW-0732">Signal</keyword>
<dbReference type="GO" id="GO:0006508">
    <property type="term" value="P:proteolysis"/>
    <property type="evidence" value="ECO:0007669"/>
    <property type="project" value="UniProtKB-KW"/>
</dbReference>
<dbReference type="RefSeq" id="WP_169715526.1">
    <property type="nucleotide sequence ID" value="NZ_UGVL01000001.1"/>
</dbReference>
<accession>A0A379MTQ0</accession>
<evidence type="ECO:0000313" key="9">
    <source>
        <dbReference type="Proteomes" id="UP000255233"/>
    </source>
</evidence>
<proteinExistence type="inferred from homology"/>
<dbReference type="Pfam" id="PF13734">
    <property type="entry name" value="Inhibitor_I69"/>
    <property type="match status" value="1"/>
</dbReference>
<evidence type="ECO:0000256" key="1">
    <source>
        <dbReference type="ARBA" id="ARBA00009693"/>
    </source>
</evidence>
<evidence type="ECO:0000256" key="2">
    <source>
        <dbReference type="ARBA" id="ARBA00022670"/>
    </source>
</evidence>
<comment type="similarity">
    <text evidence="1">Belongs to the peptidase C10 family.</text>
</comment>
<keyword evidence="4 8" id="KW-0378">Hydrolase</keyword>
<dbReference type="InterPro" id="IPR038765">
    <property type="entry name" value="Papain-like_cys_pep_sf"/>
</dbReference>
<dbReference type="PROSITE" id="PS51257">
    <property type="entry name" value="PROKAR_LIPOPROTEIN"/>
    <property type="match status" value="1"/>
</dbReference>